<evidence type="ECO:0000256" key="5">
    <source>
        <dbReference type="ARBA" id="ARBA00023242"/>
    </source>
</evidence>
<accession>A0A8J5QIK7</accession>
<dbReference type="AlphaFoldDB" id="A0A8J5QIK7"/>
<feature type="compositionally biased region" description="Low complexity" evidence="7">
    <location>
        <begin position="194"/>
        <end position="214"/>
    </location>
</feature>
<evidence type="ECO:0000313" key="10">
    <source>
        <dbReference type="Proteomes" id="UP000694255"/>
    </source>
</evidence>
<evidence type="ECO:0000259" key="8">
    <source>
        <dbReference type="PROSITE" id="PS50217"/>
    </source>
</evidence>
<dbReference type="PROSITE" id="PS00036">
    <property type="entry name" value="BZIP_BASIC"/>
    <property type="match status" value="1"/>
</dbReference>
<feature type="region of interest" description="Disordered" evidence="7">
    <location>
        <begin position="194"/>
        <end position="263"/>
    </location>
</feature>
<dbReference type="PANTHER" id="PTHR13044:SF14">
    <property type="entry name" value="CRYPTOCEPHAL, ISOFORM A"/>
    <property type="match status" value="1"/>
</dbReference>
<dbReference type="OrthoDB" id="1939598at2759"/>
<protein>
    <recommendedName>
        <fullName evidence="8">BZIP domain-containing protein</fullName>
    </recommendedName>
</protein>
<dbReference type="GO" id="GO:0089713">
    <property type="term" value="C:Cbf1-Met4-Met28 complex"/>
    <property type="evidence" value="ECO:0007669"/>
    <property type="project" value="TreeGrafter"/>
</dbReference>
<dbReference type="GO" id="GO:0005634">
    <property type="term" value="C:nucleus"/>
    <property type="evidence" value="ECO:0007669"/>
    <property type="project" value="UniProtKB-SubCell"/>
</dbReference>
<dbReference type="CDD" id="cd14705">
    <property type="entry name" value="bZIP_Zip1"/>
    <property type="match status" value="1"/>
</dbReference>
<feature type="compositionally biased region" description="Low complexity" evidence="7">
    <location>
        <begin position="233"/>
        <end position="251"/>
    </location>
</feature>
<dbReference type="GeneID" id="73467008"/>
<feature type="region of interest" description="Disordered" evidence="7">
    <location>
        <begin position="57"/>
        <end position="97"/>
    </location>
</feature>
<feature type="coiled-coil region" evidence="6">
    <location>
        <begin position="275"/>
        <end position="312"/>
    </location>
</feature>
<dbReference type="PANTHER" id="PTHR13044">
    <property type="entry name" value="ACTIVATING TRANSCRIPTION FACTOR ATF 4/5"/>
    <property type="match status" value="1"/>
</dbReference>
<dbReference type="PROSITE" id="PS50217">
    <property type="entry name" value="BZIP"/>
    <property type="match status" value="1"/>
</dbReference>
<evidence type="ECO:0000256" key="1">
    <source>
        <dbReference type="ARBA" id="ARBA00004123"/>
    </source>
</evidence>
<feature type="compositionally biased region" description="Basic and acidic residues" evidence="7">
    <location>
        <begin position="58"/>
        <end position="67"/>
    </location>
</feature>
<keyword evidence="3" id="KW-0238">DNA-binding</keyword>
<evidence type="ECO:0000256" key="6">
    <source>
        <dbReference type="SAM" id="Coils"/>
    </source>
</evidence>
<evidence type="ECO:0000256" key="7">
    <source>
        <dbReference type="SAM" id="MobiDB-lite"/>
    </source>
</evidence>
<dbReference type="InterPro" id="IPR004827">
    <property type="entry name" value="bZIP"/>
</dbReference>
<comment type="caution">
    <text evidence="9">The sequence shown here is derived from an EMBL/GenBank/DDBJ whole genome shotgun (WGS) entry which is preliminary data.</text>
</comment>
<keyword evidence="4" id="KW-0804">Transcription</keyword>
<keyword evidence="5" id="KW-0539">Nucleus</keyword>
<evidence type="ECO:0000256" key="4">
    <source>
        <dbReference type="ARBA" id="ARBA00023163"/>
    </source>
</evidence>
<dbReference type="GO" id="GO:0001228">
    <property type="term" value="F:DNA-binding transcription activator activity, RNA polymerase II-specific"/>
    <property type="evidence" value="ECO:0007669"/>
    <property type="project" value="TreeGrafter"/>
</dbReference>
<gene>
    <name evidence="9" type="ORF">J8A68_000207</name>
</gene>
<evidence type="ECO:0000313" key="9">
    <source>
        <dbReference type="EMBL" id="KAG7666254.1"/>
    </source>
</evidence>
<keyword evidence="10" id="KW-1185">Reference proteome</keyword>
<dbReference type="GO" id="GO:0000977">
    <property type="term" value="F:RNA polymerase II transcription regulatory region sequence-specific DNA binding"/>
    <property type="evidence" value="ECO:0007669"/>
    <property type="project" value="TreeGrafter"/>
</dbReference>
<sequence>MTEETSSALLEQLVYIDNYMNGGGGASESSNATPNLDIDGQLSLDLAAFADDSFIFPDEEKPIKREREDDDEHEDNRGFGNSSNSHHHIHDNWNINPGIHAHPGPSIFNNNNLHNNNNHTGNAFDGLPIDNLVNNLPKFPVPPGAKSSLQSAGLSQNQIDLLSALVAQHQTSLGNSIPPTTAAAASSANTIVPTPMSSTSSSVSSAFSPPAHSPIRQHSQLFINEDNMGGAGMTPTSTMSGSSSFTSTPDPSDLDKRRRNTAASARFRIKKKMKEKEMESRISNLTDTIGNLENKLAQLEMENKLLRNLILEKGSQKGDDEVKLLRERAKRG</sequence>
<proteinExistence type="predicted"/>
<dbReference type="Pfam" id="PF07716">
    <property type="entry name" value="bZIP_2"/>
    <property type="match status" value="1"/>
</dbReference>
<keyword evidence="6" id="KW-0175">Coiled coil</keyword>
<keyword evidence="2" id="KW-0805">Transcription regulation</keyword>
<reference evidence="9 10" key="1">
    <citation type="journal article" date="2021" name="DNA Res.">
        <title>Genome analysis of Candida subhashii reveals its hybrid nature and dual mitochondrial genome conformations.</title>
        <authorList>
            <person name="Mixao V."/>
            <person name="Hegedusova E."/>
            <person name="Saus E."/>
            <person name="Pryszcz L.P."/>
            <person name="Cillingova A."/>
            <person name="Nosek J."/>
            <person name="Gabaldon T."/>
        </authorList>
    </citation>
    <scope>NUCLEOTIDE SEQUENCE [LARGE SCALE GENOMIC DNA]</scope>
    <source>
        <strain evidence="9 10">CBS 10753</strain>
    </source>
</reference>
<name>A0A8J5QIK7_9ASCO</name>
<dbReference type="Proteomes" id="UP000694255">
    <property type="component" value="Unassembled WGS sequence"/>
</dbReference>
<evidence type="ECO:0000256" key="2">
    <source>
        <dbReference type="ARBA" id="ARBA00023015"/>
    </source>
</evidence>
<organism evidence="9 10">
    <name type="scientific">[Candida] subhashii</name>
    <dbReference type="NCBI Taxonomy" id="561895"/>
    <lineage>
        <taxon>Eukaryota</taxon>
        <taxon>Fungi</taxon>
        <taxon>Dikarya</taxon>
        <taxon>Ascomycota</taxon>
        <taxon>Saccharomycotina</taxon>
        <taxon>Pichiomycetes</taxon>
        <taxon>Debaryomycetaceae</taxon>
        <taxon>Spathaspora</taxon>
    </lineage>
</organism>
<feature type="domain" description="BZIP" evidence="8">
    <location>
        <begin position="250"/>
        <end position="313"/>
    </location>
</feature>
<comment type="subcellular location">
    <subcellularLocation>
        <location evidence="1">Nucleus</location>
    </subcellularLocation>
</comment>
<dbReference type="RefSeq" id="XP_049266486.1">
    <property type="nucleotide sequence ID" value="XM_049405810.1"/>
</dbReference>
<dbReference type="EMBL" id="JAGSYN010000027">
    <property type="protein sequence ID" value="KAG7666254.1"/>
    <property type="molecule type" value="Genomic_DNA"/>
</dbReference>
<dbReference type="SMART" id="SM00338">
    <property type="entry name" value="BRLZ"/>
    <property type="match status" value="1"/>
</dbReference>
<evidence type="ECO:0000256" key="3">
    <source>
        <dbReference type="ARBA" id="ARBA00023125"/>
    </source>
</evidence>